<dbReference type="GO" id="GO:0005975">
    <property type="term" value="P:carbohydrate metabolic process"/>
    <property type="evidence" value="ECO:0007669"/>
    <property type="project" value="InterPro"/>
</dbReference>
<organism evidence="2 3">
    <name type="scientific">Bimuria novae-zelandiae CBS 107.79</name>
    <dbReference type="NCBI Taxonomy" id="1447943"/>
    <lineage>
        <taxon>Eukaryota</taxon>
        <taxon>Fungi</taxon>
        <taxon>Dikarya</taxon>
        <taxon>Ascomycota</taxon>
        <taxon>Pezizomycotina</taxon>
        <taxon>Dothideomycetes</taxon>
        <taxon>Pleosporomycetidae</taxon>
        <taxon>Pleosporales</taxon>
        <taxon>Massarineae</taxon>
        <taxon>Didymosphaeriaceae</taxon>
        <taxon>Bimuria</taxon>
    </lineage>
</organism>
<dbReference type="PANTHER" id="PTHR10353:SF53">
    <property type="entry name" value="BETA-1,4-GLUCOSIDASE (EUROFUNG)"/>
    <property type="match status" value="1"/>
</dbReference>
<dbReference type="AlphaFoldDB" id="A0A6A5VGY7"/>
<reference evidence="2" key="1">
    <citation type="journal article" date="2020" name="Stud. Mycol.">
        <title>101 Dothideomycetes genomes: a test case for predicting lifestyles and emergence of pathogens.</title>
        <authorList>
            <person name="Haridas S."/>
            <person name="Albert R."/>
            <person name="Binder M."/>
            <person name="Bloem J."/>
            <person name="Labutti K."/>
            <person name="Salamov A."/>
            <person name="Andreopoulos B."/>
            <person name="Baker S."/>
            <person name="Barry K."/>
            <person name="Bills G."/>
            <person name="Bluhm B."/>
            <person name="Cannon C."/>
            <person name="Castanera R."/>
            <person name="Culley D."/>
            <person name="Daum C."/>
            <person name="Ezra D."/>
            <person name="Gonzalez J."/>
            <person name="Henrissat B."/>
            <person name="Kuo A."/>
            <person name="Liang C."/>
            <person name="Lipzen A."/>
            <person name="Lutzoni F."/>
            <person name="Magnuson J."/>
            <person name="Mondo S."/>
            <person name="Nolan M."/>
            <person name="Ohm R."/>
            <person name="Pangilinan J."/>
            <person name="Park H.-J."/>
            <person name="Ramirez L."/>
            <person name="Alfaro M."/>
            <person name="Sun H."/>
            <person name="Tritt A."/>
            <person name="Yoshinaga Y."/>
            <person name="Zwiers L.-H."/>
            <person name="Turgeon B."/>
            <person name="Goodwin S."/>
            <person name="Spatafora J."/>
            <person name="Crous P."/>
            <person name="Grigoriev I."/>
        </authorList>
    </citation>
    <scope>NUCLEOTIDE SEQUENCE</scope>
    <source>
        <strain evidence="2">CBS 107.79</strain>
    </source>
</reference>
<evidence type="ECO:0000313" key="2">
    <source>
        <dbReference type="EMBL" id="KAF1976431.1"/>
    </source>
</evidence>
<dbReference type="EMBL" id="ML976667">
    <property type="protein sequence ID" value="KAF1976431.1"/>
    <property type="molecule type" value="Genomic_DNA"/>
</dbReference>
<name>A0A6A5VGY7_9PLEO</name>
<protein>
    <submittedName>
        <fullName evidence="2">Beta-glucosidase-like protein</fullName>
    </submittedName>
</protein>
<evidence type="ECO:0000256" key="1">
    <source>
        <dbReference type="RuleBase" id="RU003690"/>
    </source>
</evidence>
<dbReference type="Proteomes" id="UP000800036">
    <property type="component" value="Unassembled WGS sequence"/>
</dbReference>
<dbReference type="Gene3D" id="3.20.20.80">
    <property type="entry name" value="Glycosidases"/>
    <property type="match status" value="1"/>
</dbReference>
<proteinExistence type="inferred from homology"/>
<evidence type="ECO:0000313" key="3">
    <source>
        <dbReference type="Proteomes" id="UP000800036"/>
    </source>
</evidence>
<dbReference type="PANTHER" id="PTHR10353">
    <property type="entry name" value="GLYCOSYL HYDROLASE"/>
    <property type="match status" value="1"/>
</dbReference>
<sequence length="626" mass="69600">MKLPLVLGSGAVALAQQVYIPANGSSSLPQCSLDQTYATALPSYSFREFSFTQTETVRTATSIPAPTATPTYAPNYSELSSLVPSLTTTHWGNWNPASNSTPTDSGSPYGNASWSALWDAIPWVNFTRGIYSTTVQPTPVPTSELVLPPPEPFNAQICYTFPKDFILGVAASAVQIEGAVADEGRTPVHMDALSLLNPTIADNFVANENYYLYKQDIERIASMGVRYYRFSIPWSRILPFVLPGTPVNEQGLAHYDDLINFVLEKGMLPAIVLHHSDTPLEFYTNISDIGITPGTGGIGYGDSCYQCTYKNVSFEDAFVNYGKVVMTHYADRVPIWWTFNEPLLGARNGQSIDAVIKAHARLYHFYRSEIKGTGKISLTFNDNFGVPRNPSNPADVDAANHFNAFQLATFANPIFLGQDYPEAYKSSVADYVPFTAEDLAYINGTADFFSIQPYTATVVSPPPDNTIADCAANITHPLRPYCVTQSTTTTTGWNIGYASQSYVYITPSYFRTYLNYLYNTFRAPVAVTEFGFPVFGEAEKKQSDQEFDSPRSLYYQSYLSEGLKAMWEDGVEWIGAFAWSWADNWEFGDYDAHFGIQTVNRATQARRYKKSFFELVDFVESRRQGG</sequence>
<accession>A0A6A5VGY7</accession>
<dbReference type="InterPro" id="IPR001360">
    <property type="entry name" value="Glyco_hydro_1"/>
</dbReference>
<dbReference type="Pfam" id="PF00232">
    <property type="entry name" value="Glyco_hydro_1"/>
    <property type="match status" value="3"/>
</dbReference>
<keyword evidence="3" id="KW-1185">Reference proteome</keyword>
<dbReference type="InterPro" id="IPR017853">
    <property type="entry name" value="GH"/>
</dbReference>
<dbReference type="FunFam" id="3.20.20.80:FF:000182">
    <property type="entry name" value="Beta-glucosidase 1A"/>
    <property type="match status" value="1"/>
</dbReference>
<dbReference type="SUPFAM" id="SSF51445">
    <property type="entry name" value="(Trans)glycosidases"/>
    <property type="match status" value="1"/>
</dbReference>
<comment type="similarity">
    <text evidence="1">Belongs to the glycosyl hydrolase 1 family.</text>
</comment>
<gene>
    <name evidence="2" type="ORF">BU23DRAFT_48310</name>
</gene>
<dbReference type="GO" id="GO:0008422">
    <property type="term" value="F:beta-glucosidase activity"/>
    <property type="evidence" value="ECO:0007669"/>
    <property type="project" value="TreeGrafter"/>
</dbReference>
<dbReference type="OrthoDB" id="65569at2759"/>